<dbReference type="AlphaFoldDB" id="A0A8X6TNY8"/>
<accession>A0A8X6TNY8</accession>
<protein>
    <submittedName>
        <fullName evidence="2">Uncharacterized protein</fullName>
    </submittedName>
</protein>
<keyword evidence="3" id="KW-1185">Reference proteome</keyword>
<comment type="caution">
    <text evidence="2">The sequence shown here is derived from an EMBL/GenBank/DDBJ whole genome shotgun (WGS) entry which is preliminary data.</text>
</comment>
<feature type="transmembrane region" description="Helical" evidence="1">
    <location>
        <begin position="74"/>
        <end position="96"/>
    </location>
</feature>
<evidence type="ECO:0000256" key="1">
    <source>
        <dbReference type="SAM" id="Phobius"/>
    </source>
</evidence>
<dbReference type="Proteomes" id="UP000887013">
    <property type="component" value="Unassembled WGS sequence"/>
</dbReference>
<name>A0A8X6TNY8_NEPPI</name>
<proteinExistence type="predicted"/>
<keyword evidence="1" id="KW-1133">Transmembrane helix</keyword>
<reference evidence="2" key="1">
    <citation type="submission" date="2020-08" db="EMBL/GenBank/DDBJ databases">
        <title>Multicomponent nature underlies the extraordinary mechanical properties of spider dragline silk.</title>
        <authorList>
            <person name="Kono N."/>
            <person name="Nakamura H."/>
            <person name="Mori M."/>
            <person name="Yoshida Y."/>
            <person name="Ohtoshi R."/>
            <person name="Malay A.D."/>
            <person name="Moran D.A.P."/>
            <person name="Tomita M."/>
            <person name="Numata K."/>
            <person name="Arakawa K."/>
        </authorList>
    </citation>
    <scope>NUCLEOTIDE SEQUENCE</scope>
</reference>
<gene>
    <name evidence="2" type="ORF">NPIL_141531</name>
</gene>
<evidence type="ECO:0000313" key="2">
    <source>
        <dbReference type="EMBL" id="GFT35798.1"/>
    </source>
</evidence>
<keyword evidence="1" id="KW-0812">Transmembrane</keyword>
<sequence length="99" mass="11100">MYSRVSFIRHSVLSGPPQQKTATKRINQQQESQIESASLVQFLLLPILQQQISNHGSGIPVLQYDSRVCHSSSLIPSLPLLGVVQFIIVCLLEFHITME</sequence>
<organism evidence="2 3">
    <name type="scientific">Nephila pilipes</name>
    <name type="common">Giant wood spider</name>
    <name type="synonym">Nephila maculata</name>
    <dbReference type="NCBI Taxonomy" id="299642"/>
    <lineage>
        <taxon>Eukaryota</taxon>
        <taxon>Metazoa</taxon>
        <taxon>Ecdysozoa</taxon>
        <taxon>Arthropoda</taxon>
        <taxon>Chelicerata</taxon>
        <taxon>Arachnida</taxon>
        <taxon>Araneae</taxon>
        <taxon>Araneomorphae</taxon>
        <taxon>Entelegynae</taxon>
        <taxon>Araneoidea</taxon>
        <taxon>Nephilidae</taxon>
        <taxon>Nephila</taxon>
    </lineage>
</organism>
<dbReference type="EMBL" id="BMAW01062426">
    <property type="protein sequence ID" value="GFT35798.1"/>
    <property type="molecule type" value="Genomic_DNA"/>
</dbReference>
<evidence type="ECO:0000313" key="3">
    <source>
        <dbReference type="Proteomes" id="UP000887013"/>
    </source>
</evidence>
<keyword evidence="1" id="KW-0472">Membrane</keyword>